<evidence type="ECO:0000313" key="4">
    <source>
        <dbReference type="Proteomes" id="UP000246186"/>
    </source>
</evidence>
<keyword evidence="3" id="KW-1185">Reference proteome</keyword>
<evidence type="ECO:0000313" key="1">
    <source>
        <dbReference type="EMBL" id="CAF34137.1"/>
    </source>
</evidence>
<reference evidence="1 3" key="1">
    <citation type="journal article" date="2004" name="Proc. Natl. Acad. Sci. U.S.A.">
        <title>Genetic organization of the psbAD region in phages infecting marine Synechococcus strains.</title>
        <authorList>
            <person name="Millard A."/>
            <person name="Clokie M.R."/>
            <person name="Shub D.A."/>
            <person name="Mann N.H."/>
        </authorList>
    </citation>
    <scope>NUCLEOTIDE SEQUENCE [LARGE SCALE GENOMIC DNA]</scope>
</reference>
<dbReference type="EMBL" id="AJ630128">
    <property type="protein sequence ID" value="CAF34137.1"/>
    <property type="molecule type" value="Genomic_DNA"/>
</dbReference>
<reference evidence="1 3" key="2">
    <citation type="journal article" date="2005" name="J. Bacteriol.">
        <title>The genome of S-PM2, a 'photosynthetic' T4-type bacteriophage that infects marine Synechococcus strains.</title>
        <authorList>
            <person name="Mann N.H."/>
            <person name="Clokie M.R."/>
            <person name="Millard A."/>
            <person name="Cook A."/>
            <person name="Wilson W.H."/>
            <person name="Wheatley P.J."/>
            <person name="Letarov A."/>
            <person name="Krisch H.M."/>
        </authorList>
    </citation>
    <scope>NUCLEOTIDE SEQUENCE</scope>
</reference>
<dbReference type="RefSeq" id="YP_195107.1">
    <property type="nucleotide sequence ID" value="NC_006820.1"/>
</dbReference>
<gene>
    <name evidence="2" type="ORF">S-PM2d073</name>
    <name evidence="1" type="ORF">S-PM2p073</name>
</gene>
<evidence type="ECO:0000313" key="2">
    <source>
        <dbReference type="EMBL" id="CFW42189.1"/>
    </source>
</evidence>
<dbReference type="Proteomes" id="UP000000994">
    <property type="component" value="Segment"/>
</dbReference>
<reference evidence="2 4" key="3">
    <citation type="journal article" date="2015" name="PLoS ONE">
        <title>Spontaneous Deletion of an "ORFanage" Region Facilitates Host Adaptation in a "Photosynthetic" Cyanophage.</title>
        <authorList>
            <person name="Puxty R.J."/>
            <person name="Perez-Sepulveda B."/>
            <person name="Rihtman B."/>
            <person name="Evans D.J."/>
            <person name="Millard A.D."/>
            <person name="Scanlan D.J."/>
        </authorList>
    </citation>
    <scope>NUCLEOTIDE SEQUENCE [LARGE SCALE GENOMIC DNA]</scope>
</reference>
<organismHost>
    <name type="scientific">Synechococcus</name>
    <dbReference type="NCBI Taxonomy" id="1129"/>
</organismHost>
<evidence type="ECO:0000313" key="3">
    <source>
        <dbReference type="Proteomes" id="UP000000994"/>
    </source>
</evidence>
<organism evidence="1 3">
    <name type="scientific">Synechococcus phage S-PM2</name>
    <dbReference type="NCBI Taxonomy" id="238854"/>
    <lineage>
        <taxon>Viruses</taxon>
        <taxon>Duplodnaviria</taxon>
        <taxon>Heunggongvirae</taxon>
        <taxon>Uroviricota</taxon>
        <taxon>Caudoviricetes</taxon>
        <taxon>Pantevenvirales</taxon>
        <taxon>Kyanoviridae</taxon>
        <taxon>Nodensvirus</taxon>
        <taxon>Nodensvirus spm2</taxon>
    </lineage>
</organism>
<proteinExistence type="predicted"/>
<accession>Q5GQU7</accession>
<dbReference type="KEGG" id="vg:3260514"/>
<dbReference type="Proteomes" id="UP000246186">
    <property type="component" value="Genome"/>
</dbReference>
<dbReference type="EMBL" id="LN828717">
    <property type="protein sequence ID" value="CFW42189.1"/>
    <property type="molecule type" value="Genomic_DNA"/>
</dbReference>
<sequence>MQIKKRYLALGVLLCLWLGPAGVASIIALIKLTGGTPEALAQDAITDA</sequence>
<reference evidence="2" key="4">
    <citation type="submission" date="2015-02" db="EMBL/GenBank/DDBJ databases">
        <authorList>
            <person name="Chooi Y.-H."/>
        </authorList>
    </citation>
    <scope>NUCLEOTIDE SEQUENCE</scope>
</reference>
<name>Q5GQU7_BPSYP</name>
<protein>
    <submittedName>
        <fullName evidence="1">Hypothetical-Protein / belonging to T4-LIKE GC: 814</fullName>
    </submittedName>
</protein>